<dbReference type="SUPFAM" id="SSF57716">
    <property type="entry name" value="Glucocorticoid receptor-like (DNA-binding domain)"/>
    <property type="match status" value="1"/>
</dbReference>
<sequence length="79" mass="8534">MSHDDTPAAAGEGTAGQGSCPVCGRPRKPDPELARYRPFCCKRCADIDLNRWLSGNYVVAGAQAEEADNELWSADSLKH</sequence>
<feature type="binding site" evidence="3">
    <location>
        <position position="44"/>
    </location>
    <ligand>
        <name>Zn(2+)</name>
        <dbReference type="ChEBI" id="CHEBI:29105"/>
    </ligand>
</feature>
<dbReference type="InterPro" id="IPR005584">
    <property type="entry name" value="DNA_gyrase_inhibitor_YacG"/>
</dbReference>
<gene>
    <name evidence="3" type="primary">yacG</name>
    <name evidence="5" type="ORF">DCK97_12105</name>
</gene>
<reference evidence="5 6" key="1">
    <citation type="journal article" date="2018" name="Nat. Biotechnol.">
        <title>A standardized bacterial taxonomy based on genome phylogeny substantially revises the tree of life.</title>
        <authorList>
            <person name="Parks D.H."/>
            <person name="Chuvochina M."/>
            <person name="Waite D.W."/>
            <person name="Rinke C."/>
            <person name="Skarshewski A."/>
            <person name="Chaumeil P.A."/>
            <person name="Hugenholtz P."/>
        </authorList>
    </citation>
    <scope>NUCLEOTIDE SEQUENCE [LARGE SCALE GENOMIC DNA]</scope>
    <source>
        <strain evidence="5">UBA8739</strain>
    </source>
</reference>
<dbReference type="PANTHER" id="PTHR36150:SF1">
    <property type="entry name" value="DNA GYRASE INHIBITOR YACG"/>
    <property type="match status" value="1"/>
</dbReference>
<feature type="binding site" evidence="3">
    <location>
        <position position="23"/>
    </location>
    <ligand>
        <name>Zn(2+)</name>
        <dbReference type="ChEBI" id="CHEBI:29105"/>
    </ligand>
</feature>
<dbReference type="GO" id="GO:0008657">
    <property type="term" value="F:DNA topoisomerase type II (double strand cut, ATP-hydrolyzing) inhibitor activity"/>
    <property type="evidence" value="ECO:0007669"/>
    <property type="project" value="UniProtKB-UniRule"/>
</dbReference>
<comment type="subunit">
    <text evidence="3">Interacts with GyrB.</text>
</comment>
<evidence type="ECO:0000313" key="5">
    <source>
        <dbReference type="EMBL" id="HAE48155.1"/>
    </source>
</evidence>
<comment type="similarity">
    <text evidence="3">Belongs to the DNA gyrase inhibitor YacG family.</text>
</comment>
<accession>A0A3B9IK21</accession>
<feature type="binding site" evidence="3">
    <location>
        <position position="40"/>
    </location>
    <ligand>
        <name>Zn(2+)</name>
        <dbReference type="ChEBI" id="CHEBI:29105"/>
    </ligand>
</feature>
<organism evidence="5 6">
    <name type="scientific">Tistrella mobilis</name>
    <dbReference type="NCBI Taxonomy" id="171437"/>
    <lineage>
        <taxon>Bacteria</taxon>
        <taxon>Pseudomonadati</taxon>
        <taxon>Pseudomonadota</taxon>
        <taxon>Alphaproteobacteria</taxon>
        <taxon>Geminicoccales</taxon>
        <taxon>Geminicoccaceae</taxon>
        <taxon>Tistrella</taxon>
    </lineage>
</organism>
<evidence type="ECO:0000256" key="2">
    <source>
        <dbReference type="ARBA" id="ARBA00022833"/>
    </source>
</evidence>
<proteinExistence type="inferred from homology"/>
<comment type="function">
    <text evidence="3">Inhibits all the catalytic activities of DNA gyrase by preventing its interaction with DNA. Acts by binding directly to the C-terminal domain of GyrB, which probably disrupts DNA binding by the gyrase.</text>
</comment>
<dbReference type="Proteomes" id="UP000257706">
    <property type="component" value="Unassembled WGS sequence"/>
</dbReference>
<dbReference type="HAMAP" id="MF_00649">
    <property type="entry name" value="DNA_gyrase_inhibitor_YacG"/>
    <property type="match status" value="1"/>
</dbReference>
<keyword evidence="1 3" id="KW-0479">Metal-binding</keyword>
<dbReference type="AlphaFoldDB" id="A0A3B9IK21"/>
<dbReference type="Gene3D" id="3.30.50.10">
    <property type="entry name" value="Erythroid Transcription Factor GATA-1, subunit A"/>
    <property type="match status" value="1"/>
</dbReference>
<dbReference type="InterPro" id="IPR013088">
    <property type="entry name" value="Znf_NHR/GATA"/>
</dbReference>
<dbReference type="EMBL" id="DMAI01000192">
    <property type="protein sequence ID" value="HAE48155.1"/>
    <property type="molecule type" value="Genomic_DNA"/>
</dbReference>
<evidence type="ECO:0000256" key="1">
    <source>
        <dbReference type="ARBA" id="ARBA00022723"/>
    </source>
</evidence>
<feature type="region of interest" description="Disordered" evidence="4">
    <location>
        <begin position="1"/>
        <end position="33"/>
    </location>
</feature>
<dbReference type="RefSeq" id="WP_296715400.1">
    <property type="nucleotide sequence ID" value="NZ_CP121013.1"/>
</dbReference>
<protein>
    <recommendedName>
        <fullName evidence="3">DNA gyrase inhibitor YacG</fullName>
    </recommendedName>
</protein>
<evidence type="ECO:0000313" key="6">
    <source>
        <dbReference type="Proteomes" id="UP000257706"/>
    </source>
</evidence>
<keyword evidence="2 3" id="KW-0862">Zinc</keyword>
<dbReference type="GO" id="GO:0006355">
    <property type="term" value="P:regulation of DNA-templated transcription"/>
    <property type="evidence" value="ECO:0007669"/>
    <property type="project" value="InterPro"/>
</dbReference>
<dbReference type="Pfam" id="PF03884">
    <property type="entry name" value="YacG"/>
    <property type="match status" value="1"/>
</dbReference>
<name>A0A3B9IK21_9PROT</name>
<comment type="cofactor">
    <cofactor evidence="3">
        <name>Zn(2+)</name>
        <dbReference type="ChEBI" id="CHEBI:29105"/>
    </cofactor>
    <text evidence="3">Binds 1 zinc ion.</text>
</comment>
<feature type="binding site" evidence="3">
    <location>
        <position position="20"/>
    </location>
    <ligand>
        <name>Zn(2+)</name>
        <dbReference type="ChEBI" id="CHEBI:29105"/>
    </ligand>
</feature>
<evidence type="ECO:0000256" key="3">
    <source>
        <dbReference type="HAMAP-Rule" id="MF_00649"/>
    </source>
</evidence>
<evidence type="ECO:0000256" key="4">
    <source>
        <dbReference type="SAM" id="MobiDB-lite"/>
    </source>
</evidence>
<comment type="caution">
    <text evidence="5">The sequence shown here is derived from an EMBL/GenBank/DDBJ whole genome shotgun (WGS) entry which is preliminary data.</text>
</comment>
<dbReference type="PANTHER" id="PTHR36150">
    <property type="entry name" value="DNA GYRASE INHIBITOR YACG"/>
    <property type="match status" value="1"/>
</dbReference>
<dbReference type="GO" id="GO:0008270">
    <property type="term" value="F:zinc ion binding"/>
    <property type="evidence" value="ECO:0007669"/>
    <property type="project" value="UniProtKB-UniRule"/>
</dbReference>